<dbReference type="RefSeq" id="WP_094765912.1">
    <property type="nucleotide sequence ID" value="NZ_FUKQ01000056.1"/>
</dbReference>
<evidence type="ECO:0000313" key="2">
    <source>
        <dbReference type="Proteomes" id="UP000188342"/>
    </source>
</evidence>
<protein>
    <submittedName>
        <fullName evidence="1">HAD-superfamily hydrolase, subfamily IA, variant 3</fullName>
        <ecNumber evidence="1">3.1.3.18</ecNumber>
    </submittedName>
</protein>
<reference evidence="1 2" key="1">
    <citation type="submission" date="2017-02" db="EMBL/GenBank/DDBJ databases">
        <authorList>
            <person name="Peterson S.W."/>
        </authorList>
    </citation>
    <scope>NUCLEOTIDE SEQUENCE [LARGE SCALE GENOMIC DNA]</scope>
    <source>
        <strain evidence="1 2">LSP_Lj1</strain>
    </source>
</reference>
<dbReference type="InterPro" id="IPR006439">
    <property type="entry name" value="HAD-SF_hydro_IA"/>
</dbReference>
<proteinExistence type="predicted"/>
<dbReference type="Proteomes" id="UP000188342">
    <property type="component" value="Unassembled WGS sequence"/>
</dbReference>
<dbReference type="InterPro" id="IPR036412">
    <property type="entry name" value="HAD-like_sf"/>
</dbReference>
<dbReference type="STRING" id="1255658.FM114_14780"/>
<dbReference type="Gene3D" id="3.40.50.1000">
    <property type="entry name" value="HAD superfamily/HAD-like"/>
    <property type="match status" value="1"/>
</dbReference>
<dbReference type="EMBL" id="FUKQ01000056">
    <property type="protein sequence ID" value="SJN44055.1"/>
    <property type="molecule type" value="Genomic_DNA"/>
</dbReference>
<dbReference type="InterPro" id="IPR023214">
    <property type="entry name" value="HAD_sf"/>
</dbReference>
<organism evidence="1 2">
    <name type="scientific">Luteococcus japonicus LSP_Lj1</name>
    <dbReference type="NCBI Taxonomy" id="1255658"/>
    <lineage>
        <taxon>Bacteria</taxon>
        <taxon>Bacillati</taxon>
        <taxon>Actinomycetota</taxon>
        <taxon>Actinomycetes</taxon>
        <taxon>Propionibacteriales</taxon>
        <taxon>Propionibacteriaceae</taxon>
        <taxon>Luteococcus</taxon>
    </lineage>
</organism>
<accession>A0A1R4KIK8</accession>
<dbReference type="AlphaFoldDB" id="A0A1R4KIK8"/>
<dbReference type="InterPro" id="IPR041492">
    <property type="entry name" value="HAD_2"/>
</dbReference>
<dbReference type="SFLD" id="SFLDS00003">
    <property type="entry name" value="Haloacid_Dehalogenase"/>
    <property type="match status" value="1"/>
</dbReference>
<name>A0A1R4KIK8_9ACTN</name>
<evidence type="ECO:0000313" key="1">
    <source>
        <dbReference type="EMBL" id="SJN44055.1"/>
    </source>
</evidence>
<dbReference type="NCBIfam" id="TIGR01549">
    <property type="entry name" value="HAD-SF-IA-v1"/>
    <property type="match status" value="1"/>
</dbReference>
<dbReference type="GO" id="GO:0008967">
    <property type="term" value="F:phosphoglycolate phosphatase activity"/>
    <property type="evidence" value="ECO:0007669"/>
    <property type="project" value="UniProtKB-EC"/>
</dbReference>
<gene>
    <name evidence="1" type="ORF">FM114_14780</name>
</gene>
<dbReference type="Pfam" id="PF13419">
    <property type="entry name" value="HAD_2"/>
    <property type="match status" value="1"/>
</dbReference>
<dbReference type="PANTHER" id="PTHR43434:SF1">
    <property type="entry name" value="PHOSPHOGLYCOLATE PHOSPHATASE"/>
    <property type="match status" value="1"/>
</dbReference>
<dbReference type="PANTHER" id="PTHR43434">
    <property type="entry name" value="PHOSPHOGLYCOLATE PHOSPHATASE"/>
    <property type="match status" value="1"/>
</dbReference>
<keyword evidence="2" id="KW-1185">Reference proteome</keyword>
<dbReference type="Gene3D" id="1.10.150.240">
    <property type="entry name" value="Putative phosphatase, domain 2"/>
    <property type="match status" value="1"/>
</dbReference>
<dbReference type="InterPro" id="IPR023198">
    <property type="entry name" value="PGP-like_dom2"/>
</dbReference>
<dbReference type="SUPFAM" id="SSF56784">
    <property type="entry name" value="HAD-like"/>
    <property type="match status" value="1"/>
</dbReference>
<keyword evidence="1" id="KW-0378">Hydrolase</keyword>
<sequence length="215" mass="23266">MTPSPRWKTVVFDLDGTLCNTIDLILASFAHAHRAVLGEELDETVARRRIGRTLHDIYQPWGDKAEELRLAYLDFNLANLERLQTSFDGIDRLLADLGVAEVQLGIVTSKQRTSAERSLAASGLTGLVPVVCAMGETEHHKPHPEPILHAVQELQADPASSVYIGDAVVDVRAAQAAGIDQIAVTWGAGDRTELLLTQPTAACDSVDELARVLLG</sequence>
<dbReference type="EC" id="3.1.3.18" evidence="1"/>
<dbReference type="GO" id="GO:0006281">
    <property type="term" value="P:DNA repair"/>
    <property type="evidence" value="ECO:0007669"/>
    <property type="project" value="TreeGrafter"/>
</dbReference>
<dbReference type="OrthoDB" id="9797743at2"/>
<dbReference type="InterPro" id="IPR050155">
    <property type="entry name" value="HAD-like_hydrolase_sf"/>
</dbReference>
<dbReference type="SFLD" id="SFLDG01129">
    <property type="entry name" value="C1.5:_HAD__Beta-PGM__Phosphata"/>
    <property type="match status" value="1"/>
</dbReference>